<protein>
    <recommendedName>
        <fullName evidence="4">OTU domain-containing protein</fullName>
    </recommendedName>
</protein>
<evidence type="ECO:0000256" key="1">
    <source>
        <dbReference type="ARBA" id="ARBA00022614"/>
    </source>
</evidence>
<dbReference type="PROSITE" id="PS51450">
    <property type="entry name" value="LRR"/>
    <property type="match status" value="4"/>
</dbReference>
<feature type="domain" description="OTU" evidence="4">
    <location>
        <begin position="1494"/>
        <end position="1629"/>
    </location>
</feature>
<dbReference type="SUPFAM" id="SSF53756">
    <property type="entry name" value="UDP-Glycosyltransferase/glycogen phosphorylase"/>
    <property type="match status" value="1"/>
</dbReference>
<dbReference type="Gene3D" id="3.80.10.10">
    <property type="entry name" value="Ribonuclease Inhibitor"/>
    <property type="match status" value="2"/>
</dbReference>
<dbReference type="SUPFAM" id="SSF52058">
    <property type="entry name" value="L domain-like"/>
    <property type="match status" value="1"/>
</dbReference>
<organism evidence="5 6">
    <name type="scientific">Porites lobata</name>
    <dbReference type="NCBI Taxonomy" id="104759"/>
    <lineage>
        <taxon>Eukaryota</taxon>
        <taxon>Metazoa</taxon>
        <taxon>Cnidaria</taxon>
        <taxon>Anthozoa</taxon>
        <taxon>Hexacorallia</taxon>
        <taxon>Scleractinia</taxon>
        <taxon>Fungiina</taxon>
        <taxon>Poritidae</taxon>
        <taxon>Porites</taxon>
    </lineage>
</organism>
<dbReference type="PANTHER" id="PTHR48051:SF1">
    <property type="entry name" value="RAS SUPPRESSOR PROTEIN 1"/>
    <property type="match status" value="1"/>
</dbReference>
<dbReference type="InterPro" id="IPR003591">
    <property type="entry name" value="Leu-rich_rpt_typical-subtyp"/>
</dbReference>
<accession>A0ABN8RRP8</accession>
<keyword evidence="6" id="KW-1185">Reference proteome</keyword>
<dbReference type="Pfam" id="PF23598">
    <property type="entry name" value="LRR_14"/>
    <property type="match status" value="2"/>
</dbReference>
<dbReference type="InterPro" id="IPR003323">
    <property type="entry name" value="OTU_dom"/>
</dbReference>
<dbReference type="Pfam" id="PF08477">
    <property type="entry name" value="Roc"/>
    <property type="match status" value="1"/>
</dbReference>
<feature type="region of interest" description="Disordered" evidence="3">
    <location>
        <begin position="406"/>
        <end position="435"/>
    </location>
</feature>
<comment type="caution">
    <text evidence="5">The sequence shown here is derived from an EMBL/GenBank/DDBJ whole genome shotgun (WGS) entry which is preliminary data.</text>
</comment>
<dbReference type="Pfam" id="PF02338">
    <property type="entry name" value="OTU"/>
    <property type="match status" value="1"/>
</dbReference>
<dbReference type="SMART" id="SM00369">
    <property type="entry name" value="LRR_TYP"/>
    <property type="match status" value="9"/>
</dbReference>
<dbReference type="CDD" id="cd22758">
    <property type="entry name" value="OTU_232R-like"/>
    <property type="match status" value="1"/>
</dbReference>
<evidence type="ECO:0000256" key="2">
    <source>
        <dbReference type="ARBA" id="ARBA00022737"/>
    </source>
</evidence>
<dbReference type="Gene3D" id="3.40.50.2000">
    <property type="entry name" value="Glycogen Phosphorylase B"/>
    <property type="match status" value="1"/>
</dbReference>
<dbReference type="Proteomes" id="UP001159405">
    <property type="component" value="Unassembled WGS sequence"/>
</dbReference>
<evidence type="ECO:0000313" key="5">
    <source>
        <dbReference type="EMBL" id="CAH3181778.1"/>
    </source>
</evidence>
<dbReference type="InterPro" id="IPR027417">
    <property type="entry name" value="P-loop_NTPase"/>
</dbReference>
<keyword evidence="2" id="KW-0677">Repeat</keyword>
<gene>
    <name evidence="5" type="ORF">PLOB_00025866</name>
</gene>
<dbReference type="Pfam" id="PF20706">
    <property type="entry name" value="GT4-conflict"/>
    <property type="match status" value="1"/>
</dbReference>
<dbReference type="PROSITE" id="PS50802">
    <property type="entry name" value="OTU"/>
    <property type="match status" value="1"/>
</dbReference>
<sequence length="1635" mass="185001">MEHYSNTKLRAFLKYEDGLAVLGLNGKTLFRVPDAVTELSKTEKLVLDKNNLIELPASISKLKNLIVLILDNNKITELPAEIGDLRELRVLRVSYNQLVGLPTSVQRLTKLEELYLDGNKLTELHSGIGDLRELRELSVSYNQLIGLPTSVQRLTKLEWLDLDGNRLTELPAEIGDLRELKTLWMRNNQLVGLPTSIQRMTKLEWLYLDGNKLTELPTEIGDLRELRQLWVTDNQLVGLPTSVQRLTKLERLYLDGSKLTELPAEIGDLRELRELSTLLTFNNHPFFSLAPLEIEARGEKAQLAYQSALKDGAINVYRGRVFLIGQDRAGKTSLKKSLIGLPFNRKEKSTDGIEVDPSKFQLDVDEVRNWQPIDERKQGFLGCSRDVAQVVVEKMYDISVNRDWVREEERGEAKPQSDDNKNRKQVDTDREKEEVSLVNQVCDPNEDSVSEPTLTGPDHELVVDTTLSPDEIKERAVGLRRELQGEDVKAEESVVSIELWDFAGQHLYYASHPVFLTSRALYILVCNLSKSLRDTAKPCVRQGSRNVPLENPNGETNLENLLSWLSTVHSVAQMRRETCADVEEEVPHLRPPVIIVGTHADKPFEDIATMKTEIENAIAGKDYEGHVVRPIFSIDNTAKLTQRKIQKKVFGKDENIDDIRALQVKIMEVLRQEPYIGERINLRWLHFEKVINALLSKPKPDYFLNITELRTLAKEKCFIHNEKEFTTMVNFYHDLGIIIKHRSTVILSTLWLIKLFGQLITIPDFTKMVPKVAKHWKEVKESGVLSMELVDLVFSNFLLKGVARKDILDLMEQFGLIAKFSSSKTGERYFVPSQLKASPDSLCSMAPTRLDPCPLYVYFVSGSVPHGLFTRLVSRSVRWCSEAGPSQPPTLFHNGAWFVIGKQTFHDFVLICKKQFIKFFIKQRNQPQQISVDDTSEVAVQVREFVEATFQVLSRDLYKGGLQYHIRVACPYCQWEKCSSHNQIACPHEDCLHLLELRQGDPLICKKKPAEEVLTVTGQEQWFSQIESKEACSPSSSPDTAQVRPERLVLKVTLLANEWGSSKGGLSTINRTLAIHLAKNENVEVTILVPEFECGEKDKRVAKSHNISIREAGHLPGFSDPLDWLSYPPEDLDIQVVTGHGAKLGRQAQIIRKSHRCNWVQVVHTEPEELAMHKNYPSAIAKGEGKNRAEVDLCQIADLVVAVGPKLKEAISSQLRSSRREIFQLVPGSFTEFSDVEHSEQENVNFKVLTFGRGDFEDFSLKGYDIAAQSIVELKDSSYSLVFVGASDGRQDDVAEILLQTGISKNQLIVRSFVKDKQRLRELFCEVDLAIMPSRTEGFGLTALEAMSAGLPILVSGNSGFGKALRGLPMGESFVIDSDEPKEWAKAIAAIRQKSRTERLEEIQRLRRSYDESFCWEEQCQALVDRMWKMVYGVEKNQEDDVLKNDFEKDAATGPMAGEPIFLALQQILLEARIESSKTELSQALKTTALKKGFAISENQGEGNCMFFALSEQLDVIKGIKMSHDELRRTIVQHLRENPRLPDGTELFHFVDGYPSWDAYLISMLADGTWGDHVILHGAAYCFQTCIDVISSLPHRHDVMICPEFDVTGSNRLVLGHVHELHYVSLIPQIGGKDV</sequence>
<dbReference type="InterPro" id="IPR055414">
    <property type="entry name" value="LRR_R13L4/SHOC2-like"/>
</dbReference>
<dbReference type="Gene3D" id="3.40.50.300">
    <property type="entry name" value="P-loop containing nucleotide triphosphate hydrolases"/>
    <property type="match status" value="1"/>
</dbReference>
<dbReference type="CDD" id="cd03801">
    <property type="entry name" value="GT4_PimA-like"/>
    <property type="match status" value="1"/>
</dbReference>
<evidence type="ECO:0000256" key="3">
    <source>
        <dbReference type="SAM" id="MobiDB-lite"/>
    </source>
</evidence>
<dbReference type="Pfam" id="PF00560">
    <property type="entry name" value="LRR_1"/>
    <property type="match status" value="1"/>
</dbReference>
<dbReference type="InterPro" id="IPR001611">
    <property type="entry name" value="Leu-rich_rpt"/>
</dbReference>
<dbReference type="EMBL" id="CALNXK010000306">
    <property type="protein sequence ID" value="CAH3181778.1"/>
    <property type="molecule type" value="Genomic_DNA"/>
</dbReference>
<dbReference type="InterPro" id="IPR032675">
    <property type="entry name" value="LRR_dom_sf"/>
</dbReference>
<evidence type="ECO:0000259" key="4">
    <source>
        <dbReference type="PROSITE" id="PS50802"/>
    </source>
</evidence>
<keyword evidence="1" id="KW-0433">Leucine-rich repeat</keyword>
<dbReference type="Gene3D" id="1.10.10.10">
    <property type="entry name" value="Winged helix-like DNA-binding domain superfamily/Winged helix DNA-binding domain"/>
    <property type="match status" value="1"/>
</dbReference>
<proteinExistence type="predicted"/>
<dbReference type="InterPro" id="IPR050216">
    <property type="entry name" value="LRR_domain-containing"/>
</dbReference>
<dbReference type="SUPFAM" id="SSF52540">
    <property type="entry name" value="P-loop containing nucleoside triphosphate hydrolases"/>
    <property type="match status" value="1"/>
</dbReference>
<dbReference type="SUPFAM" id="SSF54001">
    <property type="entry name" value="Cysteine proteinases"/>
    <property type="match status" value="1"/>
</dbReference>
<dbReference type="Gene3D" id="3.90.70.80">
    <property type="match status" value="1"/>
</dbReference>
<reference evidence="5 6" key="1">
    <citation type="submission" date="2022-05" db="EMBL/GenBank/DDBJ databases">
        <authorList>
            <consortium name="Genoscope - CEA"/>
            <person name="William W."/>
        </authorList>
    </citation>
    <scope>NUCLEOTIDE SEQUENCE [LARGE SCALE GENOMIC DNA]</scope>
</reference>
<dbReference type="PANTHER" id="PTHR48051">
    <property type="match status" value="1"/>
</dbReference>
<evidence type="ECO:0000313" key="6">
    <source>
        <dbReference type="Proteomes" id="UP001159405"/>
    </source>
</evidence>
<dbReference type="InterPro" id="IPR038765">
    <property type="entry name" value="Papain-like_cys_pep_sf"/>
</dbReference>
<name>A0ABN8RRP8_9CNID</name>
<dbReference type="InterPro" id="IPR036388">
    <property type="entry name" value="WH-like_DNA-bd_sf"/>
</dbReference>
<dbReference type="SMART" id="SM00364">
    <property type="entry name" value="LRR_BAC"/>
    <property type="match status" value="10"/>
</dbReference>